<feature type="coiled-coil region" evidence="1">
    <location>
        <begin position="38"/>
        <end position="141"/>
    </location>
</feature>
<name>A0A917Z625_9ALTE</name>
<dbReference type="AlphaFoldDB" id="A0A917Z625"/>
<keyword evidence="2" id="KW-1133">Transmembrane helix</keyword>
<dbReference type="RefSeq" id="WP_188699168.1">
    <property type="nucleotide sequence ID" value="NZ_BMLS01000009.1"/>
</dbReference>
<feature type="transmembrane region" description="Helical" evidence="2">
    <location>
        <begin position="12"/>
        <end position="34"/>
    </location>
</feature>
<evidence type="ECO:0000256" key="1">
    <source>
        <dbReference type="SAM" id="Coils"/>
    </source>
</evidence>
<evidence type="ECO:0000313" key="4">
    <source>
        <dbReference type="Proteomes" id="UP000606935"/>
    </source>
</evidence>
<sequence length="360" mass="40438">MSRRSRRQTSNFSLAFLDVMSCGFGAAALLFLLLKHGIDESREQLQQQDESEVRLLEEEIRIGEENLVRARNVLSDADEELVEAQGLARQIEQELKQQRSMLETLDPEQWNEAIKQLQAQLAALEKEKQQLLAEQREGENVQKFVGMGDRQYLTGLRLGGQRILILLDASTSMLDERLVNIIRRRHMQDDIQRASPKWLRAQDRVSWLVSQFPKDSHYQIYLFNTDARAAIKKTQGNWLKVSDRDSLQEAMDNMRAALPAGGTSLERAFLSAGSLDPLPDNIFLITDGLPTQGLSASSQNTISGIERLELFKKAVQGLPPGVPVNTLLSPMEGDPMAAAAFWQLAQHTGGSFLSPSEDWP</sequence>
<evidence type="ECO:0000256" key="2">
    <source>
        <dbReference type="SAM" id="Phobius"/>
    </source>
</evidence>
<dbReference type="InterPro" id="IPR036465">
    <property type="entry name" value="vWFA_dom_sf"/>
</dbReference>
<reference evidence="3" key="2">
    <citation type="submission" date="2020-09" db="EMBL/GenBank/DDBJ databases">
        <authorList>
            <person name="Sun Q."/>
            <person name="Zhou Y."/>
        </authorList>
    </citation>
    <scope>NUCLEOTIDE SEQUENCE</scope>
    <source>
        <strain evidence="3">CGMCC 1.7086</strain>
    </source>
</reference>
<organism evidence="3 4">
    <name type="scientific">Bowmanella pacifica</name>
    <dbReference type="NCBI Taxonomy" id="502051"/>
    <lineage>
        <taxon>Bacteria</taxon>
        <taxon>Pseudomonadati</taxon>
        <taxon>Pseudomonadota</taxon>
        <taxon>Gammaproteobacteria</taxon>
        <taxon>Alteromonadales</taxon>
        <taxon>Alteromonadaceae</taxon>
        <taxon>Bowmanella</taxon>
    </lineage>
</organism>
<dbReference type="Gene3D" id="3.40.50.410">
    <property type="entry name" value="von Willebrand factor, type A domain"/>
    <property type="match status" value="1"/>
</dbReference>
<evidence type="ECO:0000313" key="3">
    <source>
        <dbReference type="EMBL" id="GGO74980.1"/>
    </source>
</evidence>
<proteinExistence type="predicted"/>
<keyword evidence="1" id="KW-0175">Coiled coil</keyword>
<keyword evidence="2" id="KW-0472">Membrane</keyword>
<gene>
    <name evidence="3" type="ORF">GCM10010982_39080</name>
</gene>
<evidence type="ECO:0008006" key="5">
    <source>
        <dbReference type="Google" id="ProtNLM"/>
    </source>
</evidence>
<keyword evidence="4" id="KW-1185">Reference proteome</keyword>
<keyword evidence="2" id="KW-0812">Transmembrane</keyword>
<dbReference type="SUPFAM" id="SSF53300">
    <property type="entry name" value="vWA-like"/>
    <property type="match status" value="1"/>
</dbReference>
<protein>
    <recommendedName>
        <fullName evidence="5">VWA domain-containing protein</fullName>
    </recommendedName>
</protein>
<dbReference type="Proteomes" id="UP000606935">
    <property type="component" value="Unassembled WGS sequence"/>
</dbReference>
<dbReference type="EMBL" id="BMLS01000009">
    <property type="protein sequence ID" value="GGO74980.1"/>
    <property type="molecule type" value="Genomic_DNA"/>
</dbReference>
<dbReference type="CDD" id="cd00198">
    <property type="entry name" value="vWFA"/>
    <property type="match status" value="1"/>
</dbReference>
<accession>A0A917Z625</accession>
<reference evidence="3" key="1">
    <citation type="journal article" date="2014" name="Int. J. Syst. Evol. Microbiol.">
        <title>Complete genome sequence of Corynebacterium casei LMG S-19264T (=DSM 44701T), isolated from a smear-ripened cheese.</title>
        <authorList>
            <consortium name="US DOE Joint Genome Institute (JGI-PGF)"/>
            <person name="Walter F."/>
            <person name="Albersmeier A."/>
            <person name="Kalinowski J."/>
            <person name="Ruckert C."/>
        </authorList>
    </citation>
    <scope>NUCLEOTIDE SEQUENCE</scope>
    <source>
        <strain evidence="3">CGMCC 1.7086</strain>
    </source>
</reference>
<comment type="caution">
    <text evidence="3">The sequence shown here is derived from an EMBL/GenBank/DDBJ whole genome shotgun (WGS) entry which is preliminary data.</text>
</comment>